<dbReference type="Gene3D" id="3.40.50.720">
    <property type="entry name" value="NAD(P)-binding Rossmann-like Domain"/>
    <property type="match status" value="1"/>
</dbReference>
<evidence type="ECO:0000256" key="2">
    <source>
        <dbReference type="ARBA" id="ARBA00007637"/>
    </source>
</evidence>
<reference evidence="4 5" key="1">
    <citation type="submission" date="2021-04" db="EMBL/GenBank/DDBJ databases">
        <title>Genomics, taxonomy and metabolism of representatives of sulfur bacteria of the genus Thiothrix: Thiothrix fructosivorans QT, Thiothrix unzii A1T and three new species, Thiothrix subterranea sp. nov., Thiothrix litoralis sp. nov. and 'Candidatus Thiothrix anitrata' sp. nov.</title>
        <authorList>
            <person name="Ravin N.V."/>
            <person name="Smolyakov D."/>
            <person name="Rudenko T.S."/>
            <person name="Mardanov A.V."/>
            <person name="Beletsky A.V."/>
            <person name="Markov N.D."/>
            <person name="Fomenkov A.I."/>
            <person name="Roberts R.J."/>
            <person name="Karnachuk O.V."/>
            <person name="Novikov A."/>
            <person name="Grabovich M.Y."/>
        </authorList>
    </citation>
    <scope>NUCLEOTIDE SEQUENCE [LARGE SCALE GENOMIC DNA]</scope>
    <source>
        <strain evidence="4 5">AS</strain>
    </source>
</reference>
<name>A0ABX7WT95_9GAMM</name>
<comment type="similarity">
    <text evidence="2">Belongs to the NAD(P)-dependent epimerase/dehydratase family.</text>
</comment>
<dbReference type="Proteomes" id="UP000672039">
    <property type="component" value="Chromosome"/>
</dbReference>
<dbReference type="InterPro" id="IPR036291">
    <property type="entry name" value="NAD(P)-bd_dom_sf"/>
</dbReference>
<dbReference type="RefSeq" id="WP_210222762.1">
    <property type="nucleotide sequence ID" value="NZ_CP072801.1"/>
</dbReference>
<dbReference type="PANTHER" id="PTHR43000">
    <property type="entry name" value="DTDP-D-GLUCOSE 4,6-DEHYDRATASE-RELATED"/>
    <property type="match status" value="1"/>
</dbReference>
<organism evidence="4 5">
    <name type="scientific">Thiothrix litoralis</name>
    <dbReference type="NCBI Taxonomy" id="2891210"/>
    <lineage>
        <taxon>Bacteria</taxon>
        <taxon>Pseudomonadati</taxon>
        <taxon>Pseudomonadota</taxon>
        <taxon>Gammaproteobacteria</taxon>
        <taxon>Thiotrichales</taxon>
        <taxon>Thiotrichaceae</taxon>
        <taxon>Thiothrix</taxon>
    </lineage>
</organism>
<sequence>MATILITGGFGFVGGRVAVHLAQTGYQVILGSRNAVTPPEWLPQAKVVQMLWDDVATLEKCCTGVDIVIHAAGMNAQDCVADPVAALAFNGVATARLVAVAKRAGVSRFIYFSTAHVYDSPLVGTITEEQCPRNLHPYATSHLAGEQAVLSATQYGTMQGIVLRLSNAFGAPTHNDVNCWMLLVNDLCKQAVQSHKLVLQTSGLQYRDFIGMSDVCRVTQDLVEIPSELLQTNLFNIGSGVSQTVLEIAQLIQQRSLAILGFEPMLHRPETTSNEYHQNLKFSNHRLDTLGIEVQNTEKTIEIDNLLKFCAAFFIAKKSPL</sequence>
<feature type="domain" description="NAD-dependent epimerase/dehydratase" evidence="3">
    <location>
        <begin position="4"/>
        <end position="238"/>
    </location>
</feature>
<evidence type="ECO:0000313" key="5">
    <source>
        <dbReference type="Proteomes" id="UP000672039"/>
    </source>
</evidence>
<dbReference type="Pfam" id="PF01370">
    <property type="entry name" value="Epimerase"/>
    <property type="match status" value="1"/>
</dbReference>
<comment type="pathway">
    <text evidence="1">Bacterial outer membrane biogenesis; LPS O-antigen biosynthesis.</text>
</comment>
<evidence type="ECO:0000259" key="3">
    <source>
        <dbReference type="Pfam" id="PF01370"/>
    </source>
</evidence>
<evidence type="ECO:0000313" key="4">
    <source>
        <dbReference type="EMBL" id="QTR46426.1"/>
    </source>
</evidence>
<evidence type="ECO:0000256" key="1">
    <source>
        <dbReference type="ARBA" id="ARBA00005125"/>
    </source>
</evidence>
<dbReference type="CDD" id="cd08946">
    <property type="entry name" value="SDR_e"/>
    <property type="match status" value="1"/>
</dbReference>
<protein>
    <submittedName>
        <fullName evidence="4">NAD-dependent epimerase/dehydratase</fullName>
    </submittedName>
</protein>
<keyword evidence="5" id="KW-1185">Reference proteome</keyword>
<accession>A0ABX7WT95</accession>
<dbReference type="SUPFAM" id="SSF51735">
    <property type="entry name" value="NAD(P)-binding Rossmann-fold domains"/>
    <property type="match status" value="1"/>
</dbReference>
<gene>
    <name evidence="4" type="ORF">J9253_00220</name>
</gene>
<proteinExistence type="inferred from homology"/>
<dbReference type="EMBL" id="CP072801">
    <property type="protein sequence ID" value="QTR46426.1"/>
    <property type="molecule type" value="Genomic_DNA"/>
</dbReference>
<dbReference type="InterPro" id="IPR001509">
    <property type="entry name" value="Epimerase_deHydtase"/>
</dbReference>